<protein>
    <submittedName>
        <fullName evidence="2">Uncharacterized protein</fullName>
    </submittedName>
</protein>
<evidence type="ECO:0000313" key="3">
    <source>
        <dbReference type="Proteomes" id="UP001432322"/>
    </source>
</evidence>
<accession>A0AAV5V6Z3</accession>
<sequence>LMAEGKKKKVPKEQEIDPIAGLAKDGAWILYPLLGGMHSGVKCQIVCYCEIALSFLFAVLGFCNIKFLSEIASGYVLIIYSLLLFCLFVEAFFGYRYRSTTLLYLHTIQCVFASFMLIISVIFSLALIDPEEVTGKDIRQSISDIQTSGVSVSVILLTFGSVSYTRARELIKVHRDLPRHALGGLNIRLREAAGIGPE</sequence>
<reference evidence="2" key="1">
    <citation type="submission" date="2023-10" db="EMBL/GenBank/DDBJ databases">
        <title>Genome assembly of Pristionchus species.</title>
        <authorList>
            <person name="Yoshida K."/>
            <person name="Sommer R.J."/>
        </authorList>
    </citation>
    <scope>NUCLEOTIDE SEQUENCE</scope>
    <source>
        <strain evidence="2">RS5133</strain>
    </source>
</reference>
<feature type="non-terminal residue" evidence="2">
    <location>
        <position position="1"/>
    </location>
</feature>
<feature type="transmembrane region" description="Helical" evidence="1">
    <location>
        <begin position="45"/>
        <end position="68"/>
    </location>
</feature>
<comment type="caution">
    <text evidence="2">The sequence shown here is derived from an EMBL/GenBank/DDBJ whole genome shotgun (WGS) entry which is preliminary data.</text>
</comment>
<evidence type="ECO:0000313" key="2">
    <source>
        <dbReference type="EMBL" id="GMT14305.1"/>
    </source>
</evidence>
<feature type="transmembrane region" description="Helical" evidence="1">
    <location>
        <begin position="102"/>
        <end position="128"/>
    </location>
</feature>
<keyword evidence="1" id="KW-1133">Transmembrane helix</keyword>
<dbReference type="EMBL" id="BTSY01000002">
    <property type="protein sequence ID" value="GMT14305.1"/>
    <property type="molecule type" value="Genomic_DNA"/>
</dbReference>
<dbReference type="AlphaFoldDB" id="A0AAV5V6Z3"/>
<dbReference type="Proteomes" id="UP001432322">
    <property type="component" value="Unassembled WGS sequence"/>
</dbReference>
<name>A0AAV5V6Z3_9BILA</name>
<keyword evidence="3" id="KW-1185">Reference proteome</keyword>
<keyword evidence="1" id="KW-0472">Membrane</keyword>
<proteinExistence type="predicted"/>
<evidence type="ECO:0000256" key="1">
    <source>
        <dbReference type="SAM" id="Phobius"/>
    </source>
</evidence>
<gene>
    <name evidence="2" type="ORF">PFISCL1PPCAC_5602</name>
</gene>
<feature type="transmembrane region" description="Helical" evidence="1">
    <location>
        <begin position="74"/>
        <end position="95"/>
    </location>
</feature>
<feature type="transmembrane region" description="Helical" evidence="1">
    <location>
        <begin position="148"/>
        <end position="165"/>
    </location>
</feature>
<keyword evidence="1" id="KW-0812">Transmembrane</keyword>
<organism evidence="2 3">
    <name type="scientific">Pristionchus fissidentatus</name>
    <dbReference type="NCBI Taxonomy" id="1538716"/>
    <lineage>
        <taxon>Eukaryota</taxon>
        <taxon>Metazoa</taxon>
        <taxon>Ecdysozoa</taxon>
        <taxon>Nematoda</taxon>
        <taxon>Chromadorea</taxon>
        <taxon>Rhabditida</taxon>
        <taxon>Rhabditina</taxon>
        <taxon>Diplogasteromorpha</taxon>
        <taxon>Diplogasteroidea</taxon>
        <taxon>Neodiplogasteridae</taxon>
        <taxon>Pristionchus</taxon>
    </lineage>
</organism>